<dbReference type="Gene3D" id="3.20.20.80">
    <property type="entry name" value="Glycosidases"/>
    <property type="match status" value="1"/>
</dbReference>
<evidence type="ECO:0000256" key="2">
    <source>
        <dbReference type="ARBA" id="ARBA00012706"/>
    </source>
</evidence>
<dbReference type="InterPro" id="IPR045053">
    <property type="entry name" value="MAN-like"/>
</dbReference>
<proteinExistence type="inferred from homology"/>
<dbReference type="AlphaFoldDB" id="A0A344TNS8"/>
<dbReference type="EC" id="3.2.1.78" evidence="2"/>
<protein>
    <recommendedName>
        <fullName evidence="2">mannan endo-1,4-beta-mannosidase</fullName>
        <ecNumber evidence="2">3.2.1.78</ecNumber>
    </recommendedName>
</protein>
<dbReference type="PANTHER" id="PTHR31451">
    <property type="match status" value="1"/>
</dbReference>
<dbReference type="OrthoDB" id="9802444at2"/>
<keyword evidence="8" id="KW-1185">Reference proteome</keyword>
<dbReference type="KEGG" id="run:DR864_22375"/>
<evidence type="ECO:0000259" key="6">
    <source>
        <dbReference type="Pfam" id="PF00150"/>
    </source>
</evidence>
<evidence type="ECO:0000313" key="7">
    <source>
        <dbReference type="EMBL" id="AXE20299.1"/>
    </source>
</evidence>
<dbReference type="GO" id="GO:0000272">
    <property type="term" value="P:polysaccharide catabolic process"/>
    <property type="evidence" value="ECO:0007669"/>
    <property type="project" value="InterPro"/>
</dbReference>
<dbReference type="RefSeq" id="WP_114069062.1">
    <property type="nucleotide sequence ID" value="NZ_CP030850.1"/>
</dbReference>
<reference evidence="7 8" key="1">
    <citation type="submission" date="2018-07" db="EMBL/GenBank/DDBJ databases">
        <title>Genome sequencing of Runella.</title>
        <authorList>
            <person name="Baek M.-G."/>
            <person name="Yi H."/>
        </authorList>
    </citation>
    <scope>NUCLEOTIDE SEQUENCE [LARGE SCALE GENOMIC DNA]</scope>
    <source>
        <strain evidence="7 8">HYN0085</strain>
    </source>
</reference>
<dbReference type="InterPro" id="IPR001547">
    <property type="entry name" value="Glyco_hydro_5"/>
</dbReference>
<sequence length="475" mass="54597">MYVRKLVITLLYFFVGECFAQKPPLSNLFVQVSQKDERYLALSDGSTFIPIGANICFPRLISKEAEVLRYYNHYFQQLAANGGNFTRIWLSVPLFEVENKEAGSYDVQQAERIDKVLALAKKYNIRVKFCLEHFRKITNSPAPFPSSVPFDRPVYAADIATMEDFFLTEKGKKRYLERVDFFAKRYGNNPTVFGWELWNEVNAVNVKEKEILLKWTQEMLMEVKKRLPRQLVMQTLGSFDSESSSELYRTYSQLPQNQLAQAHRYLDTGATLAICQAPMDELGSDAVRTLKRFSPEKPVILSEVGGVEPHHAGPLKLYEKDTVGTLIHDILFAPFFAGAAAPGQSWHWDYYLEKNKLWWHFGRFVEAVKGFDPIAEKSESFYETLSNQLKMYGLRGAKTTLLWLRDGAATWKTELAEGQPARTVSGQLLQNPMKNARKVSFYDPWKNRWTKGKVSANGTIDLPDFRRSLIVKLEK</sequence>
<dbReference type="SUPFAM" id="SSF51445">
    <property type="entry name" value="(Trans)glycosidases"/>
    <property type="match status" value="1"/>
</dbReference>
<name>A0A344TNS8_9BACT</name>
<keyword evidence="3 5" id="KW-0378">Hydrolase</keyword>
<feature type="domain" description="Glycoside hydrolase family 5" evidence="6">
    <location>
        <begin position="72"/>
        <end position="308"/>
    </location>
</feature>
<dbReference type="PANTHER" id="PTHR31451:SF64">
    <property type="entry name" value="MANNAN ENDO-1,4-BETA-MANNOSIDASE 7"/>
    <property type="match status" value="1"/>
</dbReference>
<comment type="similarity">
    <text evidence="5">Belongs to the glycosyl hydrolase 5 (cellulase A) family.</text>
</comment>
<dbReference type="Pfam" id="PF00150">
    <property type="entry name" value="Cellulase"/>
    <property type="match status" value="1"/>
</dbReference>
<organism evidence="7 8">
    <name type="scientific">Runella rosea</name>
    <dbReference type="NCBI Taxonomy" id="2259595"/>
    <lineage>
        <taxon>Bacteria</taxon>
        <taxon>Pseudomonadati</taxon>
        <taxon>Bacteroidota</taxon>
        <taxon>Cytophagia</taxon>
        <taxon>Cytophagales</taxon>
        <taxon>Spirosomataceae</taxon>
        <taxon>Runella</taxon>
    </lineage>
</organism>
<dbReference type="Proteomes" id="UP000251993">
    <property type="component" value="Chromosome"/>
</dbReference>
<dbReference type="GO" id="GO:0016985">
    <property type="term" value="F:mannan endo-1,4-beta-mannosidase activity"/>
    <property type="evidence" value="ECO:0007669"/>
    <property type="project" value="TreeGrafter"/>
</dbReference>
<evidence type="ECO:0000313" key="8">
    <source>
        <dbReference type="Proteomes" id="UP000251993"/>
    </source>
</evidence>
<dbReference type="EMBL" id="CP030850">
    <property type="protein sequence ID" value="AXE20299.1"/>
    <property type="molecule type" value="Genomic_DNA"/>
</dbReference>
<accession>A0A344TNS8</accession>
<evidence type="ECO:0000256" key="5">
    <source>
        <dbReference type="RuleBase" id="RU361153"/>
    </source>
</evidence>
<evidence type="ECO:0000256" key="4">
    <source>
        <dbReference type="ARBA" id="ARBA00023295"/>
    </source>
</evidence>
<gene>
    <name evidence="7" type="ORF">DR864_22375</name>
</gene>
<keyword evidence="4 5" id="KW-0326">Glycosidase</keyword>
<evidence type="ECO:0000256" key="3">
    <source>
        <dbReference type="ARBA" id="ARBA00022801"/>
    </source>
</evidence>
<dbReference type="InterPro" id="IPR017853">
    <property type="entry name" value="GH"/>
</dbReference>
<comment type="catalytic activity">
    <reaction evidence="1">
        <text>Random hydrolysis of (1-&gt;4)-beta-D-mannosidic linkages in mannans, galactomannans and glucomannans.</text>
        <dbReference type="EC" id="3.2.1.78"/>
    </reaction>
</comment>
<evidence type="ECO:0000256" key="1">
    <source>
        <dbReference type="ARBA" id="ARBA00001678"/>
    </source>
</evidence>